<dbReference type="EMBL" id="CAXHTA020000005">
    <property type="protein sequence ID" value="CAL5221429.1"/>
    <property type="molecule type" value="Genomic_DNA"/>
</dbReference>
<evidence type="ECO:0000313" key="4">
    <source>
        <dbReference type="Proteomes" id="UP001497392"/>
    </source>
</evidence>
<feature type="region of interest" description="Disordered" evidence="1">
    <location>
        <begin position="1"/>
        <end position="118"/>
    </location>
</feature>
<dbReference type="SMART" id="SM00444">
    <property type="entry name" value="GYF"/>
    <property type="match status" value="2"/>
</dbReference>
<feature type="compositionally biased region" description="Low complexity" evidence="1">
    <location>
        <begin position="1143"/>
        <end position="1159"/>
    </location>
</feature>
<keyword evidence="4" id="KW-1185">Reference proteome</keyword>
<dbReference type="Proteomes" id="UP001497392">
    <property type="component" value="Unassembled WGS sequence"/>
</dbReference>
<dbReference type="SUPFAM" id="SSF55277">
    <property type="entry name" value="GYF domain"/>
    <property type="match status" value="2"/>
</dbReference>
<name>A0ABP1FQJ4_9CHLO</name>
<dbReference type="Pfam" id="PF02213">
    <property type="entry name" value="GYF"/>
    <property type="match status" value="2"/>
</dbReference>
<feature type="domain" description="GYF" evidence="2">
    <location>
        <begin position="106"/>
        <end position="154"/>
    </location>
</feature>
<feature type="compositionally biased region" description="Low complexity" evidence="1">
    <location>
        <begin position="628"/>
        <end position="650"/>
    </location>
</feature>
<feature type="region of interest" description="Disordered" evidence="1">
    <location>
        <begin position="745"/>
        <end position="1100"/>
    </location>
</feature>
<feature type="compositionally biased region" description="Basic and acidic residues" evidence="1">
    <location>
        <begin position="1252"/>
        <end position="1268"/>
    </location>
</feature>
<dbReference type="InterPro" id="IPR035445">
    <property type="entry name" value="GYF-like_dom_sf"/>
</dbReference>
<feature type="compositionally biased region" description="Gly residues" evidence="1">
    <location>
        <begin position="232"/>
        <end position="270"/>
    </location>
</feature>
<proteinExistence type="predicted"/>
<dbReference type="PROSITE" id="PS50829">
    <property type="entry name" value="GYF"/>
    <property type="match status" value="2"/>
</dbReference>
<feature type="compositionally biased region" description="Basic and acidic residues" evidence="1">
    <location>
        <begin position="868"/>
        <end position="878"/>
    </location>
</feature>
<feature type="region of interest" description="Disordered" evidence="1">
    <location>
        <begin position="565"/>
        <end position="716"/>
    </location>
</feature>
<dbReference type="Gene3D" id="3.30.1490.40">
    <property type="match status" value="2"/>
</dbReference>
<evidence type="ECO:0000313" key="3">
    <source>
        <dbReference type="EMBL" id="CAL5221429.1"/>
    </source>
</evidence>
<dbReference type="InterPro" id="IPR003169">
    <property type="entry name" value="GYF"/>
</dbReference>
<feature type="compositionally biased region" description="Polar residues" evidence="1">
    <location>
        <begin position="1071"/>
        <end position="1085"/>
    </location>
</feature>
<feature type="compositionally biased region" description="Basic and acidic residues" evidence="1">
    <location>
        <begin position="759"/>
        <end position="777"/>
    </location>
</feature>
<reference evidence="3 4" key="1">
    <citation type="submission" date="2024-06" db="EMBL/GenBank/DDBJ databases">
        <authorList>
            <person name="Kraege A."/>
            <person name="Thomma B."/>
        </authorList>
    </citation>
    <scope>NUCLEOTIDE SEQUENCE [LARGE SCALE GENOMIC DNA]</scope>
</reference>
<organism evidence="3 4">
    <name type="scientific">Coccomyxa viridis</name>
    <dbReference type="NCBI Taxonomy" id="1274662"/>
    <lineage>
        <taxon>Eukaryota</taxon>
        <taxon>Viridiplantae</taxon>
        <taxon>Chlorophyta</taxon>
        <taxon>core chlorophytes</taxon>
        <taxon>Trebouxiophyceae</taxon>
        <taxon>Trebouxiophyceae incertae sedis</taxon>
        <taxon>Coccomyxaceae</taxon>
        <taxon>Coccomyxa</taxon>
    </lineage>
</organism>
<evidence type="ECO:0000259" key="2">
    <source>
        <dbReference type="PROSITE" id="PS50829"/>
    </source>
</evidence>
<gene>
    <name evidence="3" type="primary">g3617</name>
    <name evidence="3" type="ORF">VP750_LOCUS3088</name>
</gene>
<feature type="compositionally biased region" description="Low complexity" evidence="1">
    <location>
        <begin position="706"/>
        <end position="716"/>
    </location>
</feature>
<feature type="compositionally biased region" description="Low complexity" evidence="1">
    <location>
        <begin position="1184"/>
        <end position="1195"/>
    </location>
</feature>
<feature type="compositionally biased region" description="Basic and acidic residues" evidence="1">
    <location>
        <begin position="273"/>
        <end position="282"/>
    </location>
</feature>
<feature type="compositionally biased region" description="Low complexity" evidence="1">
    <location>
        <begin position="516"/>
        <end position="544"/>
    </location>
</feature>
<evidence type="ECO:0000256" key="1">
    <source>
        <dbReference type="SAM" id="MobiDB-lite"/>
    </source>
</evidence>
<accession>A0ABP1FQJ4</accession>
<feature type="domain" description="GYF" evidence="2">
    <location>
        <begin position="322"/>
        <end position="381"/>
    </location>
</feature>
<sequence length="1268" mass="128999">MRSAAFFEDDARRKSGGGSRRPSTRPVLPDFHEPADGTGSRRRAPDPEAESPVGRPSNWFLHDDRDLQAEGQLARGGSGDQYGGRRDSRRGGRTQPGPGAPRYNRPGEWEYVDPKGVIQGPFSSKEVLKWADAGFFTPDQQVRRAGEVKFASLRACMPELQQDVKGPPAEMQPQRGGRGGSMAQADQSYRKPRPSRSMEQAPDGSYKGHPADALLSPDQIGARQEELQQAGPGRGGYSRRGGQEGPGGQGPGRDGEQGYGRRGGRGGYGDGPMRPERPERRGSAAAAAAAQASPEPEGPKLPHSLKVAQRLFTGDATLATEEPVWRYVDPSGQTQGPFPARNMLEWYRRGLLNDMSLQTCGAERKVAPPDFPQPEHYRPLGTLLQAIKRGQRFHPLTVLDIRAGQGNAYQPFGKGPREVKAAVSPAQELQAPTGVDSMPKRQTPPARGRGKSQGPARGAASAEPEQRVSMQLAHGATEEEGIKVALSLGNPASLPAAADLLPADKPEDAAETPREGAFAAPPAGPADGDASLGPPADGAHGAGASESADAMPVLAPASLLGPAFVATPVKPSAPGFAGEAPQAPSQPGAAEHSSTGTAEPASSAHNTAAEGPTEPQTAAGDSMVPIQAGTAAGPLAEAAAAHSENSTAEEPSGLSDAPAEPKEPAAPKPAQPDEDADFMPAEGSLSSLHVHSAPSKALDAAERGESPAAPADGDAADASFGAAIAPDAEVAEKAHNVLESNVKAVEAANDSTADTLDAALRKDEDAPAETADKKESEQDIGDSAGLSHMTLPPGESAGNVKVAEPAAESSKLLGAAGAGENKTQPKEGAEAELAAANYHTQGTGQPAEDSAAEPAMADPELLGMAGAGEHKAQPKESAEADLTAANYHTQGTGQPAGDKAAESAMADPELLGMAGAGEHKAQPKESAEADLTAANYHTQGTGQPAGDKAAEPAMADPELLGMAGAGQHKTQPKEGGEADLTAANYHTQGTGQPAEDSAAEPAMTDPELMGVAAAGVQGSQHAKAEAQDDAGTHLSQPAGDSASAKGNIESGTKSATDIKLSGKEEPALDSSAASMTEADTISKVTQAAAETPGDAKAAEPAAGSVEFLGLAKTTDAASEPSAVSHPAESAATGAPAKSSGSGATEAETIAEITQAAAETPGDARAAEPAEGTVEFLGAAKTTDAASEPAAHSASAVTAPEGDKLEGGSALGPLAEAALHHNQDAEPTISHTEAADDESSRAAAKHASSQEEGSEHEAWPTPSRQDRAL</sequence>
<feature type="region of interest" description="Disordered" evidence="1">
    <location>
        <begin position="409"/>
        <end position="472"/>
    </location>
</feature>
<feature type="compositionally biased region" description="Basic and acidic residues" evidence="1">
    <location>
        <begin position="917"/>
        <end position="927"/>
    </location>
</feature>
<feature type="compositionally biased region" description="Basic and acidic residues" evidence="1">
    <location>
        <begin position="505"/>
        <end position="514"/>
    </location>
</feature>
<feature type="compositionally biased region" description="Low complexity" evidence="1">
    <location>
        <begin position="283"/>
        <end position="295"/>
    </location>
</feature>
<feature type="region of interest" description="Disordered" evidence="1">
    <location>
        <begin position="1114"/>
        <end position="1268"/>
    </location>
</feature>
<comment type="caution">
    <text evidence="3">The sequence shown here is derived from an EMBL/GenBank/DDBJ whole genome shotgun (WGS) entry which is preliminary data.</text>
</comment>
<feature type="region of interest" description="Disordered" evidence="1">
    <location>
        <begin position="505"/>
        <end position="547"/>
    </location>
</feature>
<feature type="region of interest" description="Disordered" evidence="1">
    <location>
        <begin position="158"/>
        <end position="305"/>
    </location>
</feature>
<protein>
    <submittedName>
        <fullName evidence="3">G3617 protein</fullName>
    </submittedName>
</protein>